<name>A0A4S2KRH2_9HYME</name>
<accession>A0A4S2KRH2</accession>
<gene>
    <name evidence="2" type="ORF">DBV15_09233</name>
</gene>
<organism evidence="2 3">
    <name type="scientific">Temnothorax longispinosus</name>
    <dbReference type="NCBI Taxonomy" id="300112"/>
    <lineage>
        <taxon>Eukaryota</taxon>
        <taxon>Metazoa</taxon>
        <taxon>Ecdysozoa</taxon>
        <taxon>Arthropoda</taxon>
        <taxon>Hexapoda</taxon>
        <taxon>Insecta</taxon>
        <taxon>Pterygota</taxon>
        <taxon>Neoptera</taxon>
        <taxon>Endopterygota</taxon>
        <taxon>Hymenoptera</taxon>
        <taxon>Apocrita</taxon>
        <taxon>Aculeata</taxon>
        <taxon>Formicoidea</taxon>
        <taxon>Formicidae</taxon>
        <taxon>Myrmicinae</taxon>
        <taxon>Temnothorax</taxon>
    </lineage>
</organism>
<feature type="compositionally biased region" description="Basic and acidic residues" evidence="1">
    <location>
        <begin position="25"/>
        <end position="48"/>
    </location>
</feature>
<evidence type="ECO:0000313" key="3">
    <source>
        <dbReference type="Proteomes" id="UP000310200"/>
    </source>
</evidence>
<dbReference type="EMBL" id="QBLH01001337">
    <property type="protein sequence ID" value="TGZ52290.1"/>
    <property type="molecule type" value="Genomic_DNA"/>
</dbReference>
<proteinExistence type="predicted"/>
<keyword evidence="3" id="KW-1185">Reference proteome</keyword>
<feature type="region of interest" description="Disordered" evidence="1">
    <location>
        <begin position="23"/>
        <end position="56"/>
    </location>
</feature>
<dbReference type="Proteomes" id="UP000310200">
    <property type="component" value="Unassembled WGS sequence"/>
</dbReference>
<reference evidence="2 3" key="1">
    <citation type="journal article" date="2019" name="Philos. Trans. R. Soc. Lond., B, Biol. Sci.">
        <title>Ant behaviour and brain gene expression of defending hosts depend on the ecological success of the intruding social parasite.</title>
        <authorList>
            <person name="Kaur R."/>
            <person name="Stoldt M."/>
            <person name="Jongepier E."/>
            <person name="Feldmeyer B."/>
            <person name="Menzel F."/>
            <person name="Bornberg-Bauer E."/>
            <person name="Foitzik S."/>
        </authorList>
    </citation>
    <scope>NUCLEOTIDE SEQUENCE [LARGE SCALE GENOMIC DNA]</scope>
    <source>
        <tissue evidence="2">Whole body</tissue>
    </source>
</reference>
<protein>
    <submittedName>
        <fullName evidence="2">Uncharacterized protein</fullName>
    </submittedName>
</protein>
<sequence length="398" mass="44822">MRKSSPGPNFRKPVSLRTALKAAKLSHDTNDHRSSHEMREYHAEEQEKTCSAAPSQHLSRYLTTARSHGKPGPMVISCMRSRRRRKLDPLVKWGGSWFRVFQETKIWVCRSVSGMLRSTQHPSCSQNSFSPGGQPLEIYDRRNYGARHPYGSQFEVRIIDLILEEAKPGVYVGSEPQSLEVRSKRSPIINRVPGETPRTEDVFFSLNSEIDVSTTKVRESLMFSESFVGANAHYHLDDPGAGASTNTRKRGTYAGGGTLERSVRSVGRCTEKARPGWKLRAAGDYVDRRKNKLRIGLSTRCCTAWHLPHLPAVAGVAPPRFTIKFTTSVKLRARCNHTRMTTDRPFWSSASLPRSARTSARAHGAHTLARPHLAPRNECTGRVNDYDFSLCARKHYDH</sequence>
<comment type="caution">
    <text evidence="2">The sequence shown here is derived from an EMBL/GenBank/DDBJ whole genome shotgun (WGS) entry which is preliminary data.</text>
</comment>
<dbReference type="AlphaFoldDB" id="A0A4S2KRH2"/>
<evidence type="ECO:0000256" key="1">
    <source>
        <dbReference type="SAM" id="MobiDB-lite"/>
    </source>
</evidence>
<evidence type="ECO:0000313" key="2">
    <source>
        <dbReference type="EMBL" id="TGZ52290.1"/>
    </source>
</evidence>